<proteinExistence type="predicted"/>
<organism evidence="2 3">
    <name type="scientific">Ancylostoma ceylanicum</name>
    <dbReference type="NCBI Taxonomy" id="53326"/>
    <lineage>
        <taxon>Eukaryota</taxon>
        <taxon>Metazoa</taxon>
        <taxon>Ecdysozoa</taxon>
        <taxon>Nematoda</taxon>
        <taxon>Chromadorea</taxon>
        <taxon>Rhabditida</taxon>
        <taxon>Rhabditina</taxon>
        <taxon>Rhabditomorpha</taxon>
        <taxon>Strongyloidea</taxon>
        <taxon>Ancylostomatidae</taxon>
        <taxon>Ancylostomatinae</taxon>
        <taxon>Ancylostoma</taxon>
    </lineage>
</organism>
<gene>
    <name evidence="2" type="primary">Acey_s0021.g442</name>
    <name evidence="2" type="ORF">Y032_0021g442</name>
</gene>
<sequence length="257" mass="29671">MCLISAMDCIQLVIHSMIGSVLAFELSVPSYITTLGAFMGATWMLMVTTTVLLTIHRLVWTIWPMYAKKILSPRASKALLVGLATFYLLFLIWNLTPYSALVFNKKYMAWYYDPAYPMAWICSTMDTISNYATGIVTTLIYAVIFGFLFRRRANWRKNREVRVTLLVFCFCAYQIVCFVIWEFIFPMLENKLYLSCINLVLWVIWNGASALLYMIFSVSFRRDLMNMIRSIGWDRGEQKCNRVIPIAAIQNLPKAAA</sequence>
<feature type="transmembrane region" description="Helical" evidence="1">
    <location>
        <begin position="161"/>
        <end position="184"/>
    </location>
</feature>
<evidence type="ECO:0000256" key="1">
    <source>
        <dbReference type="SAM" id="Phobius"/>
    </source>
</evidence>
<comment type="caution">
    <text evidence="2">The sequence shown here is derived from an EMBL/GenBank/DDBJ whole genome shotgun (WGS) entry which is preliminary data.</text>
</comment>
<name>A0A016V0M8_9BILA</name>
<dbReference type="InterPro" id="IPR019425">
    <property type="entry name" value="7TM_GPCR_serpentine_rcpt_Srt"/>
</dbReference>
<protein>
    <recommendedName>
        <fullName evidence="4">G-protein coupled receptors family 1 profile domain-containing protein</fullName>
    </recommendedName>
</protein>
<dbReference type="AlphaFoldDB" id="A0A016V0M8"/>
<dbReference type="Gene3D" id="1.20.1070.10">
    <property type="entry name" value="Rhodopsin 7-helix transmembrane proteins"/>
    <property type="match status" value="1"/>
</dbReference>
<keyword evidence="3" id="KW-1185">Reference proteome</keyword>
<feature type="transmembrane region" description="Helical" evidence="1">
    <location>
        <begin position="44"/>
        <end position="66"/>
    </location>
</feature>
<keyword evidence="1" id="KW-0472">Membrane</keyword>
<feature type="transmembrane region" description="Helical" evidence="1">
    <location>
        <begin position="199"/>
        <end position="220"/>
    </location>
</feature>
<dbReference type="SUPFAM" id="SSF81321">
    <property type="entry name" value="Family A G protein-coupled receptor-like"/>
    <property type="match status" value="1"/>
</dbReference>
<evidence type="ECO:0008006" key="4">
    <source>
        <dbReference type="Google" id="ProtNLM"/>
    </source>
</evidence>
<dbReference type="Proteomes" id="UP000024635">
    <property type="component" value="Unassembled WGS sequence"/>
</dbReference>
<dbReference type="PANTHER" id="PTHR23021">
    <property type="entry name" value="SERPENTINE RECEPTOR, CLASS T"/>
    <property type="match status" value="1"/>
</dbReference>
<evidence type="ECO:0000313" key="3">
    <source>
        <dbReference type="Proteomes" id="UP000024635"/>
    </source>
</evidence>
<feature type="transmembrane region" description="Helical" evidence="1">
    <location>
        <begin position="12"/>
        <end position="32"/>
    </location>
</feature>
<feature type="transmembrane region" description="Helical" evidence="1">
    <location>
        <begin position="128"/>
        <end position="149"/>
    </location>
</feature>
<keyword evidence="1" id="KW-0812">Transmembrane</keyword>
<evidence type="ECO:0000313" key="2">
    <source>
        <dbReference type="EMBL" id="EYC20816.1"/>
    </source>
</evidence>
<dbReference type="OrthoDB" id="10372573at2759"/>
<dbReference type="Pfam" id="PF10321">
    <property type="entry name" value="7TM_GPCR_Srt"/>
    <property type="match status" value="1"/>
</dbReference>
<accession>A0A016V0M8</accession>
<dbReference type="EMBL" id="JARK01001357">
    <property type="protein sequence ID" value="EYC20816.1"/>
    <property type="molecule type" value="Genomic_DNA"/>
</dbReference>
<feature type="transmembrane region" description="Helical" evidence="1">
    <location>
        <begin position="78"/>
        <end position="96"/>
    </location>
</feature>
<reference evidence="3" key="1">
    <citation type="journal article" date="2015" name="Nat. Genet.">
        <title>The genome and transcriptome of the zoonotic hookworm Ancylostoma ceylanicum identify infection-specific gene families.</title>
        <authorList>
            <person name="Schwarz E.M."/>
            <person name="Hu Y."/>
            <person name="Antoshechkin I."/>
            <person name="Miller M.M."/>
            <person name="Sternberg P.W."/>
            <person name="Aroian R.V."/>
        </authorList>
    </citation>
    <scope>NUCLEOTIDE SEQUENCE</scope>
    <source>
        <strain evidence="3">HY135</strain>
    </source>
</reference>
<keyword evidence="1" id="KW-1133">Transmembrane helix</keyword>